<dbReference type="GO" id="GO:0009244">
    <property type="term" value="P:lipopolysaccharide core region biosynthetic process"/>
    <property type="evidence" value="ECO:0007669"/>
    <property type="project" value="TreeGrafter"/>
</dbReference>
<sequence>MRQNKINLDYLRFWKEIFLFLKIAFIKNFISDKTANKSGSILIVNTCLIGDFMASVLAIRDFIERNNDKKIDIVVSPPLKPLVQKIIGVRNVFVAKSVYERKLETVAEENQSPDIYEKIIVLRISPEAYRIIKHIIAAKIETGLWHFLKYGFHIGGKLIARRTPKQLREINFEMLGGKMRDIPFEEIFQFEKIDYAKVTQLSALDIKQKKIIIHTGLTSWSMKKWSDEKWIKLLRLIHQGYDSKIIFIGAKEEEASYAYISSRLNFKIYSLIGQINIAELMLVLKMSDYFIGIDSGPRNMADIAGTKSVIILGPGLPIFQPTNGKSIVIDKFCGRGLYQLYFHKKNSFISRVEVGEVYEAFKNLISVKSRESNQI</sequence>
<dbReference type="GO" id="GO:0008713">
    <property type="term" value="F:ADP-heptose-lipopolysaccharide heptosyltransferase activity"/>
    <property type="evidence" value="ECO:0007669"/>
    <property type="project" value="TreeGrafter"/>
</dbReference>
<dbReference type="AlphaFoldDB" id="A0A2M7UU54"/>
<comment type="caution">
    <text evidence="3">The sequence shown here is derived from an EMBL/GenBank/DDBJ whole genome shotgun (WGS) entry which is preliminary data.</text>
</comment>
<proteinExistence type="predicted"/>
<accession>A0A2M7UU54</accession>
<evidence type="ECO:0000256" key="1">
    <source>
        <dbReference type="ARBA" id="ARBA00022676"/>
    </source>
</evidence>
<dbReference type="PANTHER" id="PTHR30160">
    <property type="entry name" value="TETRAACYLDISACCHARIDE 4'-KINASE-RELATED"/>
    <property type="match status" value="1"/>
</dbReference>
<dbReference type="InterPro" id="IPR002201">
    <property type="entry name" value="Glyco_trans_9"/>
</dbReference>
<keyword evidence="2" id="KW-0808">Transferase</keyword>
<dbReference type="InterPro" id="IPR051199">
    <property type="entry name" value="LPS_LOS_Heptosyltrfase"/>
</dbReference>
<dbReference type="EMBL" id="PFOZ01000041">
    <property type="protein sequence ID" value="PIZ87010.1"/>
    <property type="molecule type" value="Genomic_DNA"/>
</dbReference>
<reference evidence="4" key="1">
    <citation type="submission" date="2017-09" db="EMBL/GenBank/DDBJ databases">
        <title>Depth-based differentiation of microbial function through sediment-hosted aquifers and enrichment of novel symbionts in the deep terrestrial subsurface.</title>
        <authorList>
            <person name="Probst A.J."/>
            <person name="Ladd B."/>
            <person name="Jarett J.K."/>
            <person name="Geller-Mcgrath D.E."/>
            <person name="Sieber C.M.K."/>
            <person name="Emerson J.B."/>
            <person name="Anantharaman K."/>
            <person name="Thomas B.C."/>
            <person name="Malmstrom R."/>
            <person name="Stieglmeier M."/>
            <person name="Klingl A."/>
            <person name="Woyke T."/>
            <person name="Ryan C.M."/>
            <person name="Banfield J.F."/>
        </authorList>
    </citation>
    <scope>NUCLEOTIDE SEQUENCE [LARGE SCALE GENOMIC DNA]</scope>
</reference>
<dbReference type="Pfam" id="PF01075">
    <property type="entry name" value="Glyco_transf_9"/>
    <property type="match status" value="1"/>
</dbReference>
<evidence type="ECO:0000256" key="2">
    <source>
        <dbReference type="ARBA" id="ARBA00022679"/>
    </source>
</evidence>
<dbReference type="Proteomes" id="UP000229166">
    <property type="component" value="Unassembled WGS sequence"/>
</dbReference>
<evidence type="ECO:0000313" key="3">
    <source>
        <dbReference type="EMBL" id="PIZ87010.1"/>
    </source>
</evidence>
<gene>
    <name evidence="3" type="ORF">COX92_02070</name>
</gene>
<evidence type="ECO:0008006" key="5">
    <source>
        <dbReference type="Google" id="ProtNLM"/>
    </source>
</evidence>
<organism evidence="3 4">
    <name type="scientific">Candidatus Nealsonbacteria bacterium CG_4_10_14_0_2_um_filter_40_15</name>
    <dbReference type="NCBI Taxonomy" id="1974682"/>
    <lineage>
        <taxon>Bacteria</taxon>
        <taxon>Candidatus Nealsoniibacteriota</taxon>
    </lineage>
</organism>
<dbReference type="Gene3D" id="3.40.50.2000">
    <property type="entry name" value="Glycogen Phosphorylase B"/>
    <property type="match status" value="2"/>
</dbReference>
<evidence type="ECO:0000313" key="4">
    <source>
        <dbReference type="Proteomes" id="UP000229166"/>
    </source>
</evidence>
<dbReference type="GO" id="GO:0005829">
    <property type="term" value="C:cytosol"/>
    <property type="evidence" value="ECO:0007669"/>
    <property type="project" value="TreeGrafter"/>
</dbReference>
<name>A0A2M7UU54_9BACT</name>
<dbReference type="CDD" id="cd03789">
    <property type="entry name" value="GT9_LPS_heptosyltransferase"/>
    <property type="match status" value="1"/>
</dbReference>
<dbReference type="SUPFAM" id="SSF53756">
    <property type="entry name" value="UDP-Glycosyltransferase/glycogen phosphorylase"/>
    <property type="match status" value="1"/>
</dbReference>
<keyword evidence="1" id="KW-0328">Glycosyltransferase</keyword>
<protein>
    <recommendedName>
        <fullName evidence="5">Glycosyltransferase family 9 protein</fullName>
    </recommendedName>
</protein>
<dbReference type="PANTHER" id="PTHR30160:SF1">
    <property type="entry name" value="LIPOPOLYSACCHARIDE 1,2-N-ACETYLGLUCOSAMINETRANSFERASE-RELATED"/>
    <property type="match status" value="1"/>
</dbReference>